<evidence type="ECO:0000313" key="10">
    <source>
        <dbReference type="Proteomes" id="UP000215459"/>
    </source>
</evidence>
<evidence type="ECO:0000256" key="7">
    <source>
        <dbReference type="ARBA" id="ARBA00023136"/>
    </source>
</evidence>
<evidence type="ECO:0000256" key="3">
    <source>
        <dbReference type="ARBA" id="ARBA00022475"/>
    </source>
</evidence>
<keyword evidence="6 8" id="KW-1133">Transmembrane helix</keyword>
<feature type="transmembrane region" description="Helical" evidence="8">
    <location>
        <begin position="136"/>
        <end position="162"/>
    </location>
</feature>
<keyword evidence="5" id="KW-0133">Cell shape</keyword>
<evidence type="ECO:0000256" key="2">
    <source>
        <dbReference type="ARBA" id="ARBA00007776"/>
    </source>
</evidence>
<dbReference type="InterPro" id="IPR007227">
    <property type="entry name" value="Cell_shape_determining_MreD"/>
</dbReference>
<evidence type="ECO:0000256" key="8">
    <source>
        <dbReference type="SAM" id="Phobius"/>
    </source>
</evidence>
<feature type="transmembrane region" description="Helical" evidence="8">
    <location>
        <begin position="57"/>
        <end position="81"/>
    </location>
</feature>
<evidence type="ECO:0000256" key="5">
    <source>
        <dbReference type="ARBA" id="ARBA00022960"/>
    </source>
</evidence>
<dbReference type="RefSeq" id="WP_094263561.1">
    <property type="nucleotide sequence ID" value="NZ_NOWF01000003.1"/>
</dbReference>
<proteinExistence type="inferred from homology"/>
<evidence type="ECO:0000256" key="1">
    <source>
        <dbReference type="ARBA" id="ARBA00004651"/>
    </source>
</evidence>
<dbReference type="OrthoDB" id="2678464at2"/>
<organism evidence="9 10">
    <name type="scientific">Paludifilum halophilum</name>
    <dbReference type="NCBI Taxonomy" id="1642702"/>
    <lineage>
        <taxon>Bacteria</taxon>
        <taxon>Bacillati</taxon>
        <taxon>Bacillota</taxon>
        <taxon>Bacilli</taxon>
        <taxon>Bacillales</taxon>
        <taxon>Thermoactinomycetaceae</taxon>
        <taxon>Paludifilum</taxon>
    </lineage>
</organism>
<dbReference type="GO" id="GO:0008360">
    <property type="term" value="P:regulation of cell shape"/>
    <property type="evidence" value="ECO:0007669"/>
    <property type="project" value="UniProtKB-KW"/>
</dbReference>
<name>A0A235B7I3_9BACL</name>
<comment type="caution">
    <text evidence="9">The sequence shown here is derived from an EMBL/GenBank/DDBJ whole genome shotgun (WGS) entry which is preliminary data.</text>
</comment>
<dbReference type="Pfam" id="PF04093">
    <property type="entry name" value="MreD"/>
    <property type="match status" value="1"/>
</dbReference>
<feature type="transmembrane region" description="Helical" evidence="8">
    <location>
        <begin position="101"/>
        <end position="124"/>
    </location>
</feature>
<gene>
    <name evidence="9" type="primary">mreD</name>
    <name evidence="9" type="ORF">CHM34_05225</name>
</gene>
<evidence type="ECO:0000313" key="9">
    <source>
        <dbReference type="EMBL" id="OYD08256.1"/>
    </source>
</evidence>
<dbReference type="GO" id="GO:0005886">
    <property type="term" value="C:plasma membrane"/>
    <property type="evidence" value="ECO:0007669"/>
    <property type="project" value="UniProtKB-SubCell"/>
</dbReference>
<keyword evidence="7 8" id="KW-0472">Membrane</keyword>
<accession>A0A235B7I3</accession>
<feature type="transmembrane region" description="Helical" evidence="8">
    <location>
        <begin position="33"/>
        <end position="50"/>
    </location>
</feature>
<keyword evidence="4 8" id="KW-0812">Transmembrane</keyword>
<sequence length="179" mass="19927">MAAWILVGFLSFLFLLEGTVLQLLAPQTWGSDIVWIPQLAVSGVIIVSLLRDRRLGLIYGFCFGLLHDVVFGDAIGVYAFTTAAVGYFGGLFSRQFVSGPIVALLVTGLNQGVHLTMSYAWFRLFGVTRIGWEDALGLHIVPSILLNTLVAFPVYLGVQWIFKRFHPHSVQMFHSKIRK</sequence>
<dbReference type="NCBIfam" id="TIGR03426">
    <property type="entry name" value="shape_MreD"/>
    <property type="match status" value="1"/>
</dbReference>
<keyword evidence="10" id="KW-1185">Reference proteome</keyword>
<reference evidence="9 10" key="1">
    <citation type="submission" date="2017-07" db="EMBL/GenBank/DDBJ databases">
        <title>The genome sequence of Paludifilum halophilum highlights mechanisms for microbial adaptation to high salt environemnts.</title>
        <authorList>
            <person name="Belbahri L."/>
        </authorList>
    </citation>
    <scope>NUCLEOTIDE SEQUENCE [LARGE SCALE GENOMIC DNA]</scope>
    <source>
        <strain evidence="9 10">DSM 102817</strain>
    </source>
</reference>
<evidence type="ECO:0000256" key="4">
    <source>
        <dbReference type="ARBA" id="ARBA00022692"/>
    </source>
</evidence>
<dbReference type="Proteomes" id="UP000215459">
    <property type="component" value="Unassembled WGS sequence"/>
</dbReference>
<dbReference type="EMBL" id="NOWF01000003">
    <property type="protein sequence ID" value="OYD08256.1"/>
    <property type="molecule type" value="Genomic_DNA"/>
</dbReference>
<evidence type="ECO:0000256" key="6">
    <source>
        <dbReference type="ARBA" id="ARBA00022989"/>
    </source>
</evidence>
<protein>
    <submittedName>
        <fullName evidence="9">Rod shape-determining protein MreD</fullName>
    </submittedName>
</protein>
<comment type="subcellular location">
    <subcellularLocation>
        <location evidence="1">Cell membrane</location>
        <topology evidence="1">Multi-pass membrane protein</topology>
    </subcellularLocation>
</comment>
<keyword evidence="3" id="KW-1003">Cell membrane</keyword>
<dbReference type="AlphaFoldDB" id="A0A235B7I3"/>
<comment type="similarity">
    <text evidence="2">Belongs to the MreD family.</text>
</comment>